<proteinExistence type="predicted"/>
<sequence length="91" mass="10502">ATSEREFANGLAELVKKLSCVPIAEDVNESELNTRFVDPFLCGLLDNPEEEVLDKRHNIRSARKRNLVDMSSRSYHNKLGRCEMVDQPWIR</sequence>
<reference evidence="1 2" key="1">
    <citation type="journal article" date="2016" name="Proc. Natl. Acad. Sci. U.S.A.">
        <title>Lipid metabolic changes in an early divergent fungus govern the establishment of a mutualistic symbiosis with endobacteria.</title>
        <authorList>
            <person name="Lastovetsky O.A."/>
            <person name="Gaspar M.L."/>
            <person name="Mondo S.J."/>
            <person name="LaButti K.M."/>
            <person name="Sandor L."/>
            <person name="Grigoriev I.V."/>
            <person name="Henry S.A."/>
            <person name="Pawlowska T.E."/>
        </authorList>
    </citation>
    <scope>NUCLEOTIDE SEQUENCE [LARGE SCALE GENOMIC DNA]</scope>
    <source>
        <strain evidence="1 2">ATCC 11559</strain>
    </source>
</reference>
<dbReference type="AlphaFoldDB" id="A0A1X0RS17"/>
<dbReference type="Proteomes" id="UP000242381">
    <property type="component" value="Unassembled WGS sequence"/>
</dbReference>
<evidence type="ECO:0000313" key="1">
    <source>
        <dbReference type="EMBL" id="ORE14846.1"/>
    </source>
</evidence>
<accession>A0A1X0RS17</accession>
<dbReference type="EMBL" id="KV921450">
    <property type="protein sequence ID" value="ORE14846.1"/>
    <property type="molecule type" value="Genomic_DNA"/>
</dbReference>
<gene>
    <name evidence="1" type="ORF">BCV71DRAFT_186491</name>
</gene>
<feature type="non-terminal residue" evidence="1">
    <location>
        <position position="1"/>
    </location>
</feature>
<evidence type="ECO:0000313" key="2">
    <source>
        <dbReference type="Proteomes" id="UP000242381"/>
    </source>
</evidence>
<organism evidence="1 2">
    <name type="scientific">Rhizopus microsporus</name>
    <dbReference type="NCBI Taxonomy" id="58291"/>
    <lineage>
        <taxon>Eukaryota</taxon>
        <taxon>Fungi</taxon>
        <taxon>Fungi incertae sedis</taxon>
        <taxon>Mucoromycota</taxon>
        <taxon>Mucoromycotina</taxon>
        <taxon>Mucoromycetes</taxon>
        <taxon>Mucorales</taxon>
        <taxon>Mucorineae</taxon>
        <taxon>Rhizopodaceae</taxon>
        <taxon>Rhizopus</taxon>
    </lineage>
</organism>
<name>A0A1X0RS17_RHIZD</name>
<protein>
    <submittedName>
        <fullName evidence="1">Uncharacterized protein</fullName>
    </submittedName>
</protein>